<evidence type="ECO:0000313" key="1">
    <source>
        <dbReference type="EMBL" id="KAB7519443.1"/>
    </source>
</evidence>
<dbReference type="RefSeq" id="WP_152156079.1">
    <property type="nucleotide sequence ID" value="NZ_QMDY01000002.1"/>
</dbReference>
<accession>A0A5N5UKU8</accession>
<comment type="caution">
    <text evidence="1">The sequence shown here is derived from an EMBL/GenBank/DDBJ whole genome shotgun (WGS) entry which is preliminary data.</text>
</comment>
<gene>
    <name evidence="1" type="ORF">DP108_04895</name>
</gene>
<dbReference type="EMBL" id="QMDY01000002">
    <property type="protein sequence ID" value="KAB7519443.1"/>
    <property type="molecule type" value="Genomic_DNA"/>
</dbReference>
<organism evidence="1 2">
    <name type="scientific">Halosegnis rubeus</name>
    <dbReference type="NCBI Taxonomy" id="2212850"/>
    <lineage>
        <taxon>Archaea</taxon>
        <taxon>Methanobacteriati</taxon>
        <taxon>Methanobacteriota</taxon>
        <taxon>Stenosarchaea group</taxon>
        <taxon>Halobacteria</taxon>
        <taxon>Halobacteriales</taxon>
        <taxon>Natronomonadaceae</taxon>
        <taxon>Halosegnis</taxon>
    </lineage>
</organism>
<evidence type="ECO:0000313" key="2">
    <source>
        <dbReference type="Proteomes" id="UP000326207"/>
    </source>
</evidence>
<dbReference type="Proteomes" id="UP000326207">
    <property type="component" value="Unassembled WGS sequence"/>
</dbReference>
<sequence length="418" mass="48391">MVNSKRIFARVNTMKREFRHMAYRGLQELRGGTNISHIDSVLFYPTIKFERQKEDLLNRLAWYIPENPREGDFTVFIPLNHESMIKSELRTSPQACYNYQHFNLEFISTENIHSVADQVDLILNWDSKYQFSPKILKSLSKTMIVDPQYFSAVEIDRWLQLSNYAEIDEENNSISSFRKLENDYRDCDTAFVFARGPSLKHAYDYELGDDSISIICNGIVRDRELLDHIDPDILTAADPILFSPSKYGHKFRQDAADAMESYEMATIIPPKYHALVNNHFSGLDFITIPSIESEKPIFPTSDNLKVRATANIMTLFMLPIASSIADEVYIIGADGMDDPKSGSFDHYEATRYNPELVKSATECHPSYYRDNKFSSYYEDHLDTMRDIIEYGEQQGIEYYSLTDSNIPCLAERVKRDIH</sequence>
<name>A0A5N5UKU8_9EURY</name>
<reference evidence="1 2" key="1">
    <citation type="submission" date="2019-10" db="EMBL/GenBank/DDBJ databases">
        <title>Unraveling microbial dark matter from salterns through culturing: the case of the genus Halosegnis.</title>
        <authorList>
            <person name="Duran-Viseras A."/>
            <person name="Andrei A.-S."/>
            <person name="Vera-Gargallo B."/>
            <person name="Ghai R."/>
            <person name="Sanchez-Porro C."/>
            <person name="Ventosa A."/>
        </authorList>
    </citation>
    <scope>NUCLEOTIDE SEQUENCE [LARGE SCALE GENOMIC DNA]</scope>
    <source>
        <strain evidence="1 2">F19-13</strain>
    </source>
</reference>
<proteinExistence type="predicted"/>
<protein>
    <submittedName>
        <fullName evidence="1">Uncharacterized protein</fullName>
    </submittedName>
</protein>
<dbReference type="AlphaFoldDB" id="A0A5N5UKU8"/>